<accession>A0AAD1ARH6</accession>
<evidence type="ECO:0000256" key="3">
    <source>
        <dbReference type="ARBA" id="ARBA00022475"/>
    </source>
</evidence>
<evidence type="ECO:0000313" key="10">
    <source>
        <dbReference type="EMBL" id="BAN74985.1"/>
    </source>
</evidence>
<feature type="domain" description="Bacterial sugar transferase" evidence="9">
    <location>
        <begin position="29"/>
        <end position="220"/>
    </location>
</feature>
<keyword evidence="7 8" id="KW-0472">Membrane</keyword>
<dbReference type="InterPro" id="IPR003362">
    <property type="entry name" value="Bact_transf"/>
</dbReference>
<reference evidence="10 11" key="1">
    <citation type="journal article" date="2013" name="PLoS ONE">
        <title>Genomic Adaptation of the Lactobacillus casei Group.</title>
        <authorList>
            <person name="Toh H."/>
            <person name="Oshima K."/>
            <person name="Nakano A."/>
            <person name="Takahata M."/>
            <person name="Murakami M."/>
            <person name="Takaki T."/>
            <person name="Nishiyama H."/>
            <person name="Igimi S."/>
            <person name="Hattori M."/>
            <person name="Morita H."/>
        </authorList>
    </citation>
    <scope>NUCLEOTIDE SEQUENCE [LARGE SCALE GENOMIC DNA]</scope>
    <source>
        <strain evidence="10 11">ATCC 393</strain>
    </source>
</reference>
<proteinExistence type="inferred from homology"/>
<organism evidence="10 11">
    <name type="scientific">Lacticaseibacillus casei DSM 20011 = JCM 1134 = ATCC 393</name>
    <dbReference type="NCBI Taxonomy" id="1423732"/>
    <lineage>
        <taxon>Bacteria</taxon>
        <taxon>Bacillati</taxon>
        <taxon>Bacillota</taxon>
        <taxon>Bacilli</taxon>
        <taxon>Lactobacillales</taxon>
        <taxon>Lactobacillaceae</taxon>
        <taxon>Lacticaseibacillus</taxon>
    </lineage>
</organism>
<evidence type="ECO:0000256" key="2">
    <source>
        <dbReference type="ARBA" id="ARBA00006464"/>
    </source>
</evidence>
<dbReference type="AlphaFoldDB" id="A0AAD1ARH6"/>
<evidence type="ECO:0000259" key="9">
    <source>
        <dbReference type="Pfam" id="PF02397"/>
    </source>
</evidence>
<dbReference type="GO" id="GO:0005886">
    <property type="term" value="C:plasma membrane"/>
    <property type="evidence" value="ECO:0007669"/>
    <property type="project" value="UniProtKB-SubCell"/>
</dbReference>
<dbReference type="PANTHER" id="PTHR30576">
    <property type="entry name" value="COLANIC BIOSYNTHESIS UDP-GLUCOSE LIPID CARRIER TRANSFERASE"/>
    <property type="match status" value="1"/>
</dbReference>
<keyword evidence="4" id="KW-0808">Transferase</keyword>
<protein>
    <submittedName>
        <fullName evidence="10">Glycosyltransferase</fullName>
    </submittedName>
</protein>
<sequence>MEKRIQSANEAAKISENKIVASAAYLAEKRIFDFFCGLCGLFLVGVMSLILFPFCLFGKNKGPLFFKQVRVGQGGKKFKIYKFRSMVVGAEAKLKEDPVLYAKYVDNNYKIPANEDPRITKLGAFIRKSSLDELPQFINVLKGEMSMVGPRPVVEKELAEYGESVSLLLTAKPGAMGLWQASGRSDIGYPERAELELYYVNHRSFHYDLFILAKNIVSIIKKDGAF</sequence>
<evidence type="ECO:0000256" key="8">
    <source>
        <dbReference type="SAM" id="Phobius"/>
    </source>
</evidence>
<dbReference type="GO" id="GO:0016780">
    <property type="term" value="F:phosphotransferase activity, for other substituted phosphate groups"/>
    <property type="evidence" value="ECO:0007669"/>
    <property type="project" value="TreeGrafter"/>
</dbReference>
<keyword evidence="3" id="KW-1003">Cell membrane</keyword>
<keyword evidence="6 8" id="KW-1133">Transmembrane helix</keyword>
<comment type="subcellular location">
    <subcellularLocation>
        <location evidence="1">Cell membrane</location>
    </subcellularLocation>
</comment>
<evidence type="ECO:0000256" key="6">
    <source>
        <dbReference type="ARBA" id="ARBA00022989"/>
    </source>
</evidence>
<keyword evidence="5 8" id="KW-0812">Transmembrane</keyword>
<dbReference type="Proteomes" id="UP000015560">
    <property type="component" value="Chromosome"/>
</dbReference>
<feature type="transmembrane region" description="Helical" evidence="8">
    <location>
        <begin position="31"/>
        <end position="57"/>
    </location>
</feature>
<evidence type="ECO:0000256" key="7">
    <source>
        <dbReference type="ARBA" id="ARBA00023136"/>
    </source>
</evidence>
<dbReference type="EMBL" id="AP012544">
    <property type="protein sequence ID" value="BAN74985.1"/>
    <property type="molecule type" value="Genomic_DNA"/>
</dbReference>
<evidence type="ECO:0000256" key="5">
    <source>
        <dbReference type="ARBA" id="ARBA00022692"/>
    </source>
</evidence>
<dbReference type="Pfam" id="PF02397">
    <property type="entry name" value="Bac_transf"/>
    <property type="match status" value="1"/>
</dbReference>
<evidence type="ECO:0000256" key="4">
    <source>
        <dbReference type="ARBA" id="ARBA00022679"/>
    </source>
</evidence>
<dbReference type="RefSeq" id="WP_025012900.1">
    <property type="nucleotide sequence ID" value="NZ_AP012544.1"/>
</dbReference>
<gene>
    <name evidence="10" type="ORF">LBCZ_1817</name>
</gene>
<comment type="similarity">
    <text evidence="2">Belongs to the bacterial sugar transferase family.</text>
</comment>
<dbReference type="GeneID" id="45549102"/>
<name>A0AAD1ARH6_LACCA</name>
<evidence type="ECO:0000313" key="11">
    <source>
        <dbReference type="Proteomes" id="UP000015560"/>
    </source>
</evidence>
<evidence type="ECO:0000256" key="1">
    <source>
        <dbReference type="ARBA" id="ARBA00004236"/>
    </source>
</evidence>
<dbReference type="PANTHER" id="PTHR30576:SF4">
    <property type="entry name" value="UNDECAPRENYL-PHOSPHATE GALACTOSE PHOSPHOTRANSFERASE"/>
    <property type="match status" value="1"/>
</dbReference>